<dbReference type="FunFam" id="3.40.50.300:FF:000477">
    <property type="entry name" value="UvrABC system protein B"/>
    <property type="match status" value="1"/>
</dbReference>
<dbReference type="Pfam" id="PF12344">
    <property type="entry name" value="UvrB"/>
    <property type="match status" value="1"/>
</dbReference>
<evidence type="ECO:0000256" key="1">
    <source>
        <dbReference type="ARBA" id="ARBA00004496"/>
    </source>
</evidence>
<evidence type="ECO:0000259" key="15">
    <source>
        <dbReference type="PROSITE" id="PS50151"/>
    </source>
</evidence>
<evidence type="ECO:0000256" key="3">
    <source>
        <dbReference type="ARBA" id="ARBA00022490"/>
    </source>
</evidence>
<dbReference type="KEGG" id="vos:KNV97_13915"/>
<evidence type="ECO:0000256" key="5">
    <source>
        <dbReference type="ARBA" id="ARBA00022763"/>
    </source>
</evidence>
<dbReference type="PANTHER" id="PTHR24029:SF0">
    <property type="entry name" value="UVRABC SYSTEM PROTEIN B"/>
    <property type="match status" value="1"/>
</dbReference>
<dbReference type="GO" id="GO:0016887">
    <property type="term" value="F:ATP hydrolysis activity"/>
    <property type="evidence" value="ECO:0007669"/>
    <property type="project" value="InterPro"/>
</dbReference>
<keyword evidence="5 13" id="KW-0227">DNA damage</keyword>
<dbReference type="NCBIfam" id="TIGR00631">
    <property type="entry name" value="uvrb"/>
    <property type="match status" value="1"/>
</dbReference>
<dbReference type="GO" id="GO:0005737">
    <property type="term" value="C:cytoplasm"/>
    <property type="evidence" value="ECO:0007669"/>
    <property type="project" value="UniProtKB-SubCell"/>
</dbReference>
<evidence type="ECO:0000256" key="6">
    <source>
        <dbReference type="ARBA" id="ARBA00022769"/>
    </source>
</evidence>
<dbReference type="GO" id="GO:0009380">
    <property type="term" value="C:excinuclease repair complex"/>
    <property type="evidence" value="ECO:0007669"/>
    <property type="project" value="InterPro"/>
</dbReference>
<feature type="short sequence motif" description="Beta-hairpin" evidence="13">
    <location>
        <begin position="92"/>
        <end position="115"/>
    </location>
</feature>
<keyword evidence="19" id="KW-1185">Reference proteome</keyword>
<dbReference type="GO" id="GO:0005524">
    <property type="term" value="F:ATP binding"/>
    <property type="evidence" value="ECO:0007669"/>
    <property type="project" value="UniProtKB-UniRule"/>
</dbReference>
<comment type="domain">
    <text evidence="13">The beta-hairpin motif is involved in DNA binding.</text>
</comment>
<feature type="binding site" evidence="13">
    <location>
        <begin position="39"/>
        <end position="46"/>
    </location>
    <ligand>
        <name>ATP</name>
        <dbReference type="ChEBI" id="CHEBI:30616"/>
    </ligand>
</feature>
<feature type="domain" description="Helicase C-terminal" evidence="17">
    <location>
        <begin position="432"/>
        <end position="598"/>
    </location>
</feature>
<keyword evidence="8 13" id="KW-0267">Excision nuclease</keyword>
<dbReference type="EMBL" id="CP076643">
    <property type="protein sequence ID" value="QXO16583.1"/>
    <property type="molecule type" value="Genomic_DNA"/>
</dbReference>
<evidence type="ECO:0000313" key="18">
    <source>
        <dbReference type="EMBL" id="QXO16583.1"/>
    </source>
</evidence>
<dbReference type="PANTHER" id="PTHR24029">
    <property type="entry name" value="UVRABC SYSTEM PROTEIN B"/>
    <property type="match status" value="1"/>
</dbReference>
<comment type="subcellular location">
    <subcellularLocation>
        <location evidence="1 13 14">Cytoplasm</location>
    </subcellularLocation>
</comment>
<dbReference type="SMART" id="SM00490">
    <property type="entry name" value="HELICc"/>
    <property type="match status" value="1"/>
</dbReference>
<feature type="domain" description="UVR" evidence="15">
    <location>
        <begin position="636"/>
        <end position="671"/>
    </location>
</feature>
<evidence type="ECO:0000256" key="8">
    <source>
        <dbReference type="ARBA" id="ARBA00022881"/>
    </source>
</evidence>
<keyword evidence="6 13" id="KW-0228">DNA excision</keyword>
<dbReference type="InterPro" id="IPR004807">
    <property type="entry name" value="UvrB"/>
</dbReference>
<gene>
    <name evidence="13 18" type="primary">uvrB</name>
    <name evidence="18" type="ORF">KNV97_13915</name>
</gene>
<dbReference type="InterPro" id="IPR001943">
    <property type="entry name" value="UVR_dom"/>
</dbReference>
<dbReference type="CDD" id="cd17916">
    <property type="entry name" value="DEXHc_UvrB"/>
    <property type="match status" value="1"/>
</dbReference>
<evidence type="ECO:0000259" key="16">
    <source>
        <dbReference type="PROSITE" id="PS51192"/>
    </source>
</evidence>
<dbReference type="InterPro" id="IPR006935">
    <property type="entry name" value="Helicase/UvrB_N"/>
</dbReference>
<dbReference type="InterPro" id="IPR001650">
    <property type="entry name" value="Helicase_C-like"/>
</dbReference>
<evidence type="ECO:0000256" key="10">
    <source>
        <dbReference type="ARBA" id="ARBA00023236"/>
    </source>
</evidence>
<dbReference type="FunFam" id="3.40.50.300:FF:000257">
    <property type="entry name" value="UvrABC system protein B"/>
    <property type="match status" value="1"/>
</dbReference>
<sequence>MSKAFELVSEYQPSGDQPEAIRQLLEGIDAGLAHQTLLGVTGSGKTFTLANVIAQAQRPAILLAPNKTLAAQLYGEMKSFFPNNAVEYFVSYYDYYQPEAYVPTTDTFIEKDAAVNAHIEQMRLSATKALLERKDAIIVASVSAIYGLGDPDSYLKMMLHLRRGDVINQRDMLRRLAELQYSRNDVAFERGQFRVRGEVIDIFPAESEQEAVRVEMFDDEVECISLFDPLTGVIKQRDLPRFTVYPKTHYVTPRERILEAIEQIKQELAVRRQYLLDNNKLLEEQRISQRTQFDIEMMNELGFCSGIENYSRYLSGRSEGEPPPTLFDYLPHDGLLVIDESHVTVPQIGAMYKGDRSRKETLVEYGFRLPSALDNRPLKFEEFESIAPQTIFVSATPGKYEMEKSDGEVVDQVVRPTGLLDPQLEVRPVATQVDDLLSEIRMRAAQDERVLVTTLTKRMAEDLTEYLHEHEVKVRYLHSDIDTVERVEIIRDLRLGEFDVLVGINLLREGLDMPEVSLVAILDADKEGFLRSERSLIQTIGRAARNLKGKAILYADRITNSMKLAMDETNRRREKQQAHNEKMGIKPQALKRNVKDIMELGDITKSRKQKTSKVVPLGKVAETSASYDTMSPQQLEKEISRLEGQMYKHAQDLEFELAAEKRDQIEQLRQQFIVNS</sequence>
<keyword evidence="4 13" id="KW-0547">Nucleotide-binding</keyword>
<dbReference type="InterPro" id="IPR041471">
    <property type="entry name" value="UvrB_inter"/>
</dbReference>
<evidence type="ECO:0000313" key="19">
    <source>
        <dbReference type="Proteomes" id="UP000694232"/>
    </source>
</evidence>
<keyword evidence="9 13" id="KW-0234">DNA repair</keyword>
<evidence type="ECO:0000256" key="7">
    <source>
        <dbReference type="ARBA" id="ARBA00022840"/>
    </source>
</evidence>
<dbReference type="AlphaFoldDB" id="A0A975U7J5"/>
<feature type="domain" description="Helicase ATP-binding" evidence="16">
    <location>
        <begin position="26"/>
        <end position="159"/>
    </location>
</feature>
<keyword evidence="3 13" id="KW-0963">Cytoplasm</keyword>
<evidence type="ECO:0000259" key="17">
    <source>
        <dbReference type="PROSITE" id="PS51194"/>
    </source>
</evidence>
<evidence type="ECO:0000256" key="11">
    <source>
        <dbReference type="ARBA" id="ARBA00026033"/>
    </source>
</evidence>
<reference evidence="18" key="1">
    <citation type="submission" date="2021-06" db="EMBL/GenBank/DDBJ databases">
        <title>Vibrio nov. sp., novel gut bacterium isolated from Yellow Sea oyster.</title>
        <authorList>
            <person name="Muhammad N."/>
            <person name="Nguyen T.H."/>
            <person name="Lee Y.-J."/>
            <person name="Ko J."/>
            <person name="Kim S.-G."/>
        </authorList>
    </citation>
    <scope>NUCLEOTIDE SEQUENCE</scope>
    <source>
        <strain evidence="18">OG9-811</strain>
    </source>
</reference>
<dbReference type="CDD" id="cd18790">
    <property type="entry name" value="SF2_C_UvrB"/>
    <property type="match status" value="1"/>
</dbReference>
<dbReference type="SMART" id="SM00487">
    <property type="entry name" value="DEXDc"/>
    <property type="match status" value="1"/>
</dbReference>
<name>A0A975U7J5_9VIBR</name>
<dbReference type="GO" id="GO:0003677">
    <property type="term" value="F:DNA binding"/>
    <property type="evidence" value="ECO:0007669"/>
    <property type="project" value="UniProtKB-UniRule"/>
</dbReference>
<keyword evidence="18" id="KW-0378">Hydrolase</keyword>
<dbReference type="NCBIfam" id="NF003673">
    <property type="entry name" value="PRK05298.1"/>
    <property type="match status" value="1"/>
</dbReference>
<evidence type="ECO:0000256" key="14">
    <source>
        <dbReference type="RuleBase" id="RU003587"/>
    </source>
</evidence>
<comment type="similarity">
    <text evidence="2 13 14">Belongs to the UvrB family.</text>
</comment>
<dbReference type="Proteomes" id="UP000694232">
    <property type="component" value="Chromosome 1"/>
</dbReference>
<dbReference type="Pfam" id="PF17757">
    <property type="entry name" value="UvrB_inter"/>
    <property type="match status" value="1"/>
</dbReference>
<evidence type="ECO:0000256" key="12">
    <source>
        <dbReference type="ARBA" id="ARBA00029504"/>
    </source>
</evidence>
<dbReference type="Pfam" id="PF04851">
    <property type="entry name" value="ResIII"/>
    <property type="match status" value="1"/>
</dbReference>
<dbReference type="Pfam" id="PF02151">
    <property type="entry name" value="UVR"/>
    <property type="match status" value="1"/>
</dbReference>
<dbReference type="GO" id="GO:0006289">
    <property type="term" value="P:nucleotide-excision repair"/>
    <property type="evidence" value="ECO:0007669"/>
    <property type="project" value="UniProtKB-UniRule"/>
</dbReference>
<keyword evidence="7 13" id="KW-0067">ATP-binding</keyword>
<comment type="function">
    <text evidence="13">The UvrABC repair system catalyzes the recognition and processing of DNA lesions. A damage recognition complex composed of 2 UvrA and 2 UvrB subunits scans DNA for abnormalities. Upon binding of the UvrA(2)B(2) complex to a putative damaged site, the DNA wraps around one UvrB monomer. DNA wrap is dependent on ATP binding by UvrB and probably causes local melting of the DNA helix, facilitating insertion of UvrB beta-hairpin between the DNA strands. Then UvrB probes one DNA strand for the presence of a lesion. If a lesion is found the UvrA subunits dissociate and the UvrB-DNA preincision complex is formed. This complex is subsequently bound by UvrC and the second UvrB is released. If no lesion is found, the DNA wraps around the other UvrB subunit that will check the other stand for damage.</text>
</comment>
<dbReference type="PROSITE" id="PS50151">
    <property type="entry name" value="UVR"/>
    <property type="match status" value="1"/>
</dbReference>
<dbReference type="RefSeq" id="WP_218562144.1">
    <property type="nucleotide sequence ID" value="NZ_CP076643.1"/>
</dbReference>
<evidence type="ECO:0000256" key="2">
    <source>
        <dbReference type="ARBA" id="ARBA00008533"/>
    </source>
</evidence>
<evidence type="ECO:0000256" key="4">
    <source>
        <dbReference type="ARBA" id="ARBA00022741"/>
    </source>
</evidence>
<evidence type="ECO:0000256" key="13">
    <source>
        <dbReference type="HAMAP-Rule" id="MF_00204"/>
    </source>
</evidence>
<protein>
    <recommendedName>
        <fullName evidence="12 13">UvrABC system protein B</fullName>
        <shortName evidence="13">Protein UvrB</shortName>
    </recommendedName>
    <alternativeName>
        <fullName evidence="13">Excinuclease ABC subunit B</fullName>
    </alternativeName>
</protein>
<comment type="subunit">
    <text evidence="11 13 14">Forms a heterotetramer with UvrA during the search for lesions. Interacts with UvrC in an incision complex.</text>
</comment>
<dbReference type="HAMAP" id="MF_00204">
    <property type="entry name" value="UvrB"/>
    <property type="match status" value="1"/>
</dbReference>
<dbReference type="GO" id="GO:0009432">
    <property type="term" value="P:SOS response"/>
    <property type="evidence" value="ECO:0007669"/>
    <property type="project" value="UniProtKB-UniRule"/>
</dbReference>
<evidence type="ECO:0000256" key="9">
    <source>
        <dbReference type="ARBA" id="ARBA00023204"/>
    </source>
</evidence>
<dbReference type="PROSITE" id="PS51192">
    <property type="entry name" value="HELICASE_ATP_BIND_1"/>
    <property type="match status" value="1"/>
</dbReference>
<dbReference type="GO" id="GO:0009381">
    <property type="term" value="F:excinuclease ABC activity"/>
    <property type="evidence" value="ECO:0007669"/>
    <property type="project" value="UniProtKB-UniRule"/>
</dbReference>
<dbReference type="PROSITE" id="PS51194">
    <property type="entry name" value="HELICASE_CTER"/>
    <property type="match status" value="1"/>
</dbReference>
<dbReference type="Pfam" id="PF00271">
    <property type="entry name" value="Helicase_C"/>
    <property type="match status" value="1"/>
</dbReference>
<keyword evidence="10 13" id="KW-0742">SOS response</keyword>
<dbReference type="InterPro" id="IPR014001">
    <property type="entry name" value="Helicase_ATP-bd"/>
</dbReference>
<proteinExistence type="inferred from homology"/>
<accession>A0A975U7J5</accession>
<organism evidence="18 19">
    <name type="scientific">Vibrio ostreae</name>
    <dbReference type="NCBI Taxonomy" id="2841925"/>
    <lineage>
        <taxon>Bacteria</taxon>
        <taxon>Pseudomonadati</taxon>
        <taxon>Pseudomonadota</taxon>
        <taxon>Gammaproteobacteria</taxon>
        <taxon>Vibrionales</taxon>
        <taxon>Vibrionaceae</taxon>
        <taxon>Vibrio</taxon>
    </lineage>
</organism>
<dbReference type="InterPro" id="IPR024759">
    <property type="entry name" value="UvrB_YAD/RRR_dom"/>
</dbReference>